<name>A0ACB9YBD8_PLABR</name>
<gene>
    <name evidence="1" type="ORF">MKS88_002225</name>
</gene>
<protein>
    <submittedName>
        <fullName evidence="1">Uncharacterized protein</fullName>
    </submittedName>
</protein>
<proteinExistence type="predicted"/>
<evidence type="ECO:0000313" key="2">
    <source>
        <dbReference type="Proteomes" id="UP001056978"/>
    </source>
</evidence>
<evidence type="ECO:0000313" key="1">
    <source>
        <dbReference type="EMBL" id="KAI4838720.1"/>
    </source>
</evidence>
<accession>A0ACB9YBD8</accession>
<dbReference type="Proteomes" id="UP001056978">
    <property type="component" value="Chromosome 8"/>
</dbReference>
<reference evidence="1" key="1">
    <citation type="submission" date="2022-06" db="EMBL/GenBank/DDBJ databases">
        <title>The First Complete Genome of the Simian Malaria Parasite Plasmodium brasilianum.</title>
        <authorList>
            <person name="Bajic M."/>
            <person name="Ravishankar S."/>
        </authorList>
    </citation>
    <scope>NUCLEOTIDE SEQUENCE</scope>
    <source>
        <strain evidence="1">Bolivian I</strain>
    </source>
</reference>
<organism evidence="1 2">
    <name type="scientific">Plasmodium brasilianum</name>
    <dbReference type="NCBI Taxonomy" id="5824"/>
    <lineage>
        <taxon>Eukaryota</taxon>
        <taxon>Sar</taxon>
        <taxon>Alveolata</taxon>
        <taxon>Apicomplexa</taxon>
        <taxon>Aconoidasida</taxon>
        <taxon>Haemosporida</taxon>
        <taxon>Plasmodiidae</taxon>
        <taxon>Plasmodium</taxon>
        <taxon>Plasmodium (Plasmodium)</taxon>
    </lineage>
</organism>
<sequence length="356" mass="41408">MIFSKSIITAIQKSEKCIIKSYISEDVERLRIKNVNNIDKIIIRTVSLCKFFLFTILLWITQCSNKFSQNEEVDTDNMRRKTYLRASRLLAQPSVEFDTVFNMYEKNFLDKMGCNSNEKDQIKGMMRSYFNQLDMSSLAKQYEQNPGKIPNMDPNMLRNIDPNMLRNIDPNMLRNIDPNMLRNIDPNMLRNIDPNMLRNIDSNILKNIDPNMFPPPNPNMMPSPNPNMMPSPNPNVMPSPNPNVMPSPNPIACAPSYINGIEKKNTEEANSEVQEKNENVPDQNVECPNNKCRWIRNFINYFDFLRTPSFISVSTLLSVCFGKYKISLLLLTILFTKTVNLCWTLRNIHNQFLRKQ</sequence>
<comment type="caution">
    <text evidence="1">The sequence shown here is derived from an EMBL/GenBank/DDBJ whole genome shotgun (WGS) entry which is preliminary data.</text>
</comment>
<dbReference type="EMBL" id="CM043776">
    <property type="protein sequence ID" value="KAI4838720.1"/>
    <property type="molecule type" value="Genomic_DNA"/>
</dbReference>
<keyword evidence="2" id="KW-1185">Reference proteome</keyword>